<dbReference type="InterPro" id="IPR050561">
    <property type="entry name" value="PTP"/>
</dbReference>
<dbReference type="STRING" id="690850.Desaf_2284"/>
<dbReference type="PROSITE" id="PS50054">
    <property type="entry name" value="TYR_PHOSPHATASE_DUAL"/>
    <property type="match status" value="1"/>
</dbReference>
<organism evidence="4 5">
    <name type="scientific">Desulfocurvibacter africanus subsp. africanus str. Walvis Bay</name>
    <dbReference type="NCBI Taxonomy" id="690850"/>
    <lineage>
        <taxon>Bacteria</taxon>
        <taxon>Pseudomonadati</taxon>
        <taxon>Thermodesulfobacteriota</taxon>
        <taxon>Desulfovibrionia</taxon>
        <taxon>Desulfovibrionales</taxon>
        <taxon>Desulfovibrionaceae</taxon>
        <taxon>Desulfocurvibacter</taxon>
    </lineage>
</organism>
<dbReference type="InterPro" id="IPR000387">
    <property type="entry name" value="Tyr_Pase_dom"/>
</dbReference>
<keyword evidence="5" id="KW-1185">Reference proteome</keyword>
<dbReference type="GO" id="GO:0016787">
    <property type="term" value="F:hydrolase activity"/>
    <property type="evidence" value="ECO:0007669"/>
    <property type="project" value="UniProtKB-KW"/>
</dbReference>
<protein>
    <submittedName>
        <fullName evidence="4">Dual specificity protein phosphatase</fullName>
    </submittedName>
</protein>
<dbReference type="SUPFAM" id="SSF52799">
    <property type="entry name" value="(Phosphotyrosine protein) phosphatases II"/>
    <property type="match status" value="1"/>
</dbReference>
<feature type="domain" description="Tyrosine-protein phosphatase" evidence="2">
    <location>
        <begin position="6"/>
        <end position="152"/>
    </location>
</feature>
<evidence type="ECO:0000259" key="3">
    <source>
        <dbReference type="PROSITE" id="PS50056"/>
    </source>
</evidence>
<dbReference type="SMART" id="SM00195">
    <property type="entry name" value="DSPc"/>
    <property type="match status" value="1"/>
</dbReference>
<proteinExistence type="predicted"/>
<feature type="domain" description="Tyrosine specific protein phosphatases" evidence="3">
    <location>
        <begin position="75"/>
        <end position="139"/>
    </location>
</feature>
<dbReference type="PROSITE" id="PS00383">
    <property type="entry name" value="TYR_PHOSPHATASE_1"/>
    <property type="match status" value="1"/>
</dbReference>
<accession>F3YXB2</accession>
<dbReference type="InterPro" id="IPR016130">
    <property type="entry name" value="Tyr_Pase_AS"/>
</dbReference>
<dbReference type="KEGG" id="daf:Desaf_2284"/>
<evidence type="ECO:0000259" key="2">
    <source>
        <dbReference type="PROSITE" id="PS50054"/>
    </source>
</evidence>
<evidence type="ECO:0000313" key="4">
    <source>
        <dbReference type="EMBL" id="EGJ50610.1"/>
    </source>
</evidence>
<dbReference type="InterPro" id="IPR020422">
    <property type="entry name" value="TYR_PHOSPHATASE_DUAL_dom"/>
</dbReference>
<dbReference type="FunFam" id="3.90.190.10:FF:000157">
    <property type="entry name" value="Protein-tyrosine phosphatase"/>
    <property type="match status" value="1"/>
</dbReference>
<dbReference type="AlphaFoldDB" id="F3YXB2"/>
<dbReference type="Proteomes" id="UP000007844">
    <property type="component" value="Chromosome"/>
</dbReference>
<evidence type="ECO:0000313" key="5">
    <source>
        <dbReference type="Proteomes" id="UP000007844"/>
    </source>
</evidence>
<dbReference type="PANTHER" id="PTHR23339">
    <property type="entry name" value="TYROSINE SPECIFIC PROTEIN PHOSPHATASE AND DUAL SPECIFICITY PROTEIN PHOSPHATASE"/>
    <property type="match status" value="1"/>
</dbReference>
<dbReference type="HOGENOM" id="CLU_764452_0_0_7"/>
<keyword evidence="1" id="KW-0378">Hydrolase</keyword>
<dbReference type="RefSeq" id="WP_014260321.1">
    <property type="nucleotide sequence ID" value="NC_016629.1"/>
</dbReference>
<gene>
    <name evidence="4" type="ORF">Desaf_2284</name>
</gene>
<dbReference type="eggNOG" id="COG2453">
    <property type="taxonomic scope" value="Bacteria"/>
</dbReference>
<dbReference type="Pfam" id="PF22785">
    <property type="entry name" value="Tc-R-P"/>
    <property type="match status" value="1"/>
</dbReference>
<dbReference type="EMBL" id="CP003221">
    <property type="protein sequence ID" value="EGJ50610.1"/>
    <property type="molecule type" value="Genomic_DNA"/>
</dbReference>
<dbReference type="PROSITE" id="PS50056">
    <property type="entry name" value="TYR_PHOSPHATASE_2"/>
    <property type="match status" value="1"/>
</dbReference>
<name>F3YXB2_DESAF</name>
<reference evidence="4 5" key="1">
    <citation type="journal article" date="2011" name="J. Bacteriol.">
        <title>Genome sequence of the mercury-methylating and pleomorphic Desulfovibrio africanus Strain Walvis Bay.</title>
        <authorList>
            <person name="Brown S.D."/>
            <person name="Wall J.D."/>
            <person name="Kucken A.M."/>
            <person name="Gilmour C.C."/>
            <person name="Podar M."/>
            <person name="Brandt C.C."/>
            <person name="Teshima H."/>
            <person name="Detter J.C."/>
            <person name="Han C.S."/>
            <person name="Land M.L."/>
            <person name="Lucas S."/>
            <person name="Han J."/>
            <person name="Pennacchio L."/>
            <person name="Nolan M."/>
            <person name="Pitluck S."/>
            <person name="Woyke T."/>
            <person name="Goodwin L."/>
            <person name="Palumbo A.V."/>
            <person name="Elias D.A."/>
        </authorList>
    </citation>
    <scope>NUCLEOTIDE SEQUENCE [LARGE SCALE GENOMIC DNA]</scope>
    <source>
        <strain evidence="4 5">Walvis Bay</strain>
    </source>
</reference>
<dbReference type="InterPro" id="IPR029021">
    <property type="entry name" value="Prot-tyrosine_phosphatase-like"/>
</dbReference>
<dbReference type="Gene3D" id="3.90.190.10">
    <property type="entry name" value="Protein tyrosine phosphatase superfamily"/>
    <property type="match status" value="1"/>
</dbReference>
<sequence length="363" mass="40853">MDSHYKVNWVTDSLAVGSAPMNHDDLGALKDQGITAILNLCAEFCDLHWIESEAGFETYYLPIPDEQAPDLPELEKALDWLDEVIYLGKRALIHCRHGIGRTGTVLNAYLLRKGLGSKLANRTLKPLKSKPVNFNQWWFIRKYGQREKPLTLREPMLEVRHMVDLVPFLAEHEQILAALDSQLGEEERLCGREHAGCCRDLVEVPLAEAVYVKHAMTELLSRTSREMCVKQAVEATRAVRQARSACGGQRFGPKVRTAYRAAEVLCPLNEYGECLIFERRPMACRAFDLPSEQRDELLALAEARSRDISARLLAAYAGSTNDLTPPRFTLPEVVSGKFVQEFFHMLSSPEAQEQAGDMAEGRP</sequence>
<evidence type="ECO:0000256" key="1">
    <source>
        <dbReference type="ARBA" id="ARBA00022801"/>
    </source>
</evidence>